<keyword evidence="7" id="KW-1185">Reference proteome</keyword>
<sequence>MDLDLRKLRYFAAVAERLHFGRAADDLHIAQPVLSRQIRALEHELGAELFTRDRHGVTLTEAGHQLLADAGPLLASAQAVRRRVSVAARGGRRLMVGFRTGIPVIPAARAFEVRHPDVVVDVQRLEWDDQAAMLLDGRIDVGYVRLPIDETGLRVIPLYTEPQVAVLPVGHRLAGKEQIAEADLAGEPLIWPAGPSAQPTRRPHPDSGLRVRGVEEKLEHVAAGRGVSFVGRSETVFYSRPDISYVPVADLASDQVCLAVAASRTSPVIDDFVAAALQTAEVTAECGSFDPAETALSPGSPGRSSSGT</sequence>
<dbReference type="GO" id="GO:0032993">
    <property type="term" value="C:protein-DNA complex"/>
    <property type="evidence" value="ECO:0007669"/>
    <property type="project" value="TreeGrafter"/>
</dbReference>
<dbReference type="InterPro" id="IPR036390">
    <property type="entry name" value="WH_DNA-bd_sf"/>
</dbReference>
<feature type="domain" description="HTH lysR-type" evidence="5">
    <location>
        <begin position="3"/>
        <end position="60"/>
    </location>
</feature>
<dbReference type="PANTHER" id="PTHR30346">
    <property type="entry name" value="TRANSCRIPTIONAL DUAL REGULATOR HCAR-RELATED"/>
    <property type="match status" value="1"/>
</dbReference>
<dbReference type="InterPro" id="IPR005119">
    <property type="entry name" value="LysR_subst-bd"/>
</dbReference>
<dbReference type="CDD" id="cd08414">
    <property type="entry name" value="PBP2_LTTR_aromatics_like"/>
    <property type="match status" value="1"/>
</dbReference>
<keyword evidence="3" id="KW-0238">DNA-binding</keyword>
<dbReference type="SUPFAM" id="SSF46785">
    <property type="entry name" value="Winged helix' DNA-binding domain"/>
    <property type="match status" value="1"/>
</dbReference>
<evidence type="ECO:0000256" key="2">
    <source>
        <dbReference type="ARBA" id="ARBA00023015"/>
    </source>
</evidence>
<dbReference type="Pfam" id="PF00126">
    <property type="entry name" value="HTH_1"/>
    <property type="match status" value="1"/>
</dbReference>
<evidence type="ECO:0000256" key="3">
    <source>
        <dbReference type="ARBA" id="ARBA00023125"/>
    </source>
</evidence>
<dbReference type="AlphaFoldDB" id="A0A545B0H8"/>
<dbReference type="PRINTS" id="PR00039">
    <property type="entry name" value="HTHLYSR"/>
</dbReference>
<dbReference type="SUPFAM" id="SSF53850">
    <property type="entry name" value="Periplasmic binding protein-like II"/>
    <property type="match status" value="1"/>
</dbReference>
<reference evidence="6 7" key="1">
    <citation type="submission" date="2019-07" db="EMBL/GenBank/DDBJ databases">
        <title>Cryptosporangium phraense sp. nov., isolated from plant litter.</title>
        <authorList>
            <person name="Suriyachadkun C."/>
        </authorList>
    </citation>
    <scope>NUCLEOTIDE SEQUENCE [LARGE SCALE GENOMIC DNA]</scope>
    <source>
        <strain evidence="6 7">A-T 5661</strain>
    </source>
</reference>
<dbReference type="FunFam" id="1.10.10.10:FF:000001">
    <property type="entry name" value="LysR family transcriptional regulator"/>
    <property type="match status" value="1"/>
</dbReference>
<organism evidence="6 7">
    <name type="scientific">Cryptosporangium phraense</name>
    <dbReference type="NCBI Taxonomy" id="2593070"/>
    <lineage>
        <taxon>Bacteria</taxon>
        <taxon>Bacillati</taxon>
        <taxon>Actinomycetota</taxon>
        <taxon>Actinomycetes</taxon>
        <taxon>Cryptosporangiales</taxon>
        <taxon>Cryptosporangiaceae</taxon>
        <taxon>Cryptosporangium</taxon>
    </lineage>
</organism>
<dbReference type="EMBL" id="VIRS01000001">
    <property type="protein sequence ID" value="TQS47087.1"/>
    <property type="molecule type" value="Genomic_DNA"/>
</dbReference>
<name>A0A545B0H8_9ACTN</name>
<dbReference type="OrthoDB" id="3181812at2"/>
<dbReference type="Gene3D" id="1.10.10.10">
    <property type="entry name" value="Winged helix-like DNA-binding domain superfamily/Winged helix DNA-binding domain"/>
    <property type="match status" value="1"/>
</dbReference>
<keyword evidence="2" id="KW-0805">Transcription regulation</keyword>
<keyword evidence="4" id="KW-0804">Transcription</keyword>
<evidence type="ECO:0000256" key="4">
    <source>
        <dbReference type="ARBA" id="ARBA00023163"/>
    </source>
</evidence>
<evidence type="ECO:0000256" key="1">
    <source>
        <dbReference type="ARBA" id="ARBA00009437"/>
    </source>
</evidence>
<dbReference type="PROSITE" id="PS50931">
    <property type="entry name" value="HTH_LYSR"/>
    <property type="match status" value="1"/>
</dbReference>
<dbReference type="Proteomes" id="UP000317982">
    <property type="component" value="Unassembled WGS sequence"/>
</dbReference>
<protein>
    <submittedName>
        <fullName evidence="6">LysR family transcriptional regulator</fullName>
    </submittedName>
</protein>
<gene>
    <name evidence="6" type="ORF">FL583_02160</name>
</gene>
<accession>A0A545B0H8</accession>
<comment type="similarity">
    <text evidence="1">Belongs to the LysR transcriptional regulatory family.</text>
</comment>
<dbReference type="Gene3D" id="3.40.190.10">
    <property type="entry name" value="Periplasmic binding protein-like II"/>
    <property type="match status" value="2"/>
</dbReference>
<evidence type="ECO:0000313" key="6">
    <source>
        <dbReference type="EMBL" id="TQS47087.1"/>
    </source>
</evidence>
<dbReference type="Pfam" id="PF03466">
    <property type="entry name" value="LysR_substrate"/>
    <property type="match status" value="1"/>
</dbReference>
<dbReference type="InParanoid" id="A0A545B0H8"/>
<evidence type="ECO:0000259" key="5">
    <source>
        <dbReference type="PROSITE" id="PS50931"/>
    </source>
</evidence>
<dbReference type="InterPro" id="IPR000847">
    <property type="entry name" value="LysR_HTH_N"/>
</dbReference>
<dbReference type="RefSeq" id="WP_142702710.1">
    <property type="nucleotide sequence ID" value="NZ_VIRS01000001.1"/>
</dbReference>
<comment type="caution">
    <text evidence="6">The sequence shown here is derived from an EMBL/GenBank/DDBJ whole genome shotgun (WGS) entry which is preliminary data.</text>
</comment>
<evidence type="ECO:0000313" key="7">
    <source>
        <dbReference type="Proteomes" id="UP000317982"/>
    </source>
</evidence>
<dbReference type="GO" id="GO:0003700">
    <property type="term" value="F:DNA-binding transcription factor activity"/>
    <property type="evidence" value="ECO:0007669"/>
    <property type="project" value="InterPro"/>
</dbReference>
<dbReference type="InterPro" id="IPR036388">
    <property type="entry name" value="WH-like_DNA-bd_sf"/>
</dbReference>
<dbReference type="PANTHER" id="PTHR30346:SF0">
    <property type="entry name" value="HCA OPERON TRANSCRIPTIONAL ACTIVATOR HCAR"/>
    <property type="match status" value="1"/>
</dbReference>
<dbReference type="GO" id="GO:0003677">
    <property type="term" value="F:DNA binding"/>
    <property type="evidence" value="ECO:0007669"/>
    <property type="project" value="UniProtKB-KW"/>
</dbReference>
<proteinExistence type="inferred from homology"/>